<dbReference type="InterPro" id="IPR015797">
    <property type="entry name" value="NUDIX_hydrolase-like_dom_sf"/>
</dbReference>
<evidence type="ECO:0000256" key="4">
    <source>
        <dbReference type="ARBA" id="ARBA00022801"/>
    </source>
</evidence>
<dbReference type="CDD" id="cd03426">
    <property type="entry name" value="NUDIX_CoAse_Nudt7"/>
    <property type="match status" value="1"/>
</dbReference>
<reference evidence="8" key="1">
    <citation type="submission" date="2021-02" db="EMBL/GenBank/DDBJ databases">
        <title>First Annotated Genome of the Yellow-green Alga Tribonema minus.</title>
        <authorList>
            <person name="Mahan K.M."/>
        </authorList>
    </citation>
    <scope>NUCLEOTIDE SEQUENCE</scope>
    <source>
        <strain evidence="8">UTEX B ZZ1240</strain>
    </source>
</reference>
<dbReference type="PANTHER" id="PTHR12992">
    <property type="entry name" value="NUDIX HYDROLASE"/>
    <property type="match status" value="1"/>
</dbReference>
<protein>
    <submittedName>
        <fullName evidence="8">NUDIX hydrolase domain-like protein</fullName>
    </submittedName>
</protein>
<gene>
    <name evidence="8" type="ORF">JKP88DRAFT_325739</name>
</gene>
<dbReference type="Gene3D" id="3.90.79.10">
    <property type="entry name" value="Nucleoside Triphosphate Pyrophosphohydrolase"/>
    <property type="match status" value="1"/>
</dbReference>
<dbReference type="SUPFAM" id="SSF55811">
    <property type="entry name" value="Nudix"/>
    <property type="match status" value="1"/>
</dbReference>
<dbReference type="PROSITE" id="PS51462">
    <property type="entry name" value="NUDIX"/>
    <property type="match status" value="1"/>
</dbReference>
<keyword evidence="3" id="KW-0479">Metal-binding</keyword>
<dbReference type="PROSITE" id="PS00893">
    <property type="entry name" value="NUDIX_BOX"/>
    <property type="match status" value="1"/>
</dbReference>
<keyword evidence="9" id="KW-1185">Reference proteome</keyword>
<dbReference type="InterPro" id="IPR000086">
    <property type="entry name" value="NUDIX_hydrolase_dom"/>
</dbReference>
<dbReference type="GO" id="GO:0046872">
    <property type="term" value="F:metal ion binding"/>
    <property type="evidence" value="ECO:0007669"/>
    <property type="project" value="UniProtKB-KW"/>
</dbReference>
<sequence length="217" mass="23160">MRPFDALIVARMQALLAKQPLRLLAKEPRFMPQARRAAVLVPLCNDMGVPSILFTVRTATVPTHKGQVAFPGGHIKAGEGPVDAALRETVEEVGEGIGAVHIVGHCQTVPAVTGTRVTPVVGWVERDVDGCRRLELCPDEVAHAFTVPLAHLLDPANRGMERLGARGDMPVFMADPHRIWGLTAFITDGVLRNAVVPALAAPDARDDGEEGSALSAH</sequence>
<comment type="cofactor">
    <cofactor evidence="1">
        <name>Mn(2+)</name>
        <dbReference type="ChEBI" id="CHEBI:29035"/>
    </cofactor>
</comment>
<organism evidence="8 9">
    <name type="scientific">Tribonema minus</name>
    <dbReference type="NCBI Taxonomy" id="303371"/>
    <lineage>
        <taxon>Eukaryota</taxon>
        <taxon>Sar</taxon>
        <taxon>Stramenopiles</taxon>
        <taxon>Ochrophyta</taxon>
        <taxon>PX clade</taxon>
        <taxon>Xanthophyceae</taxon>
        <taxon>Tribonematales</taxon>
        <taxon>Tribonemataceae</taxon>
        <taxon>Tribonema</taxon>
    </lineage>
</organism>
<keyword evidence="5" id="KW-0460">Magnesium</keyword>
<proteinExistence type="predicted"/>
<comment type="caution">
    <text evidence="8">The sequence shown here is derived from an EMBL/GenBank/DDBJ whole genome shotgun (WGS) entry which is preliminary data.</text>
</comment>
<evidence type="ECO:0000256" key="5">
    <source>
        <dbReference type="ARBA" id="ARBA00022842"/>
    </source>
</evidence>
<dbReference type="Pfam" id="PF00293">
    <property type="entry name" value="NUDIX"/>
    <property type="match status" value="1"/>
</dbReference>
<evidence type="ECO:0000259" key="7">
    <source>
        <dbReference type="PROSITE" id="PS51462"/>
    </source>
</evidence>
<evidence type="ECO:0000256" key="1">
    <source>
        <dbReference type="ARBA" id="ARBA00001936"/>
    </source>
</evidence>
<evidence type="ECO:0000256" key="2">
    <source>
        <dbReference type="ARBA" id="ARBA00001946"/>
    </source>
</evidence>
<evidence type="ECO:0000256" key="3">
    <source>
        <dbReference type="ARBA" id="ARBA00022723"/>
    </source>
</evidence>
<dbReference type="InterPro" id="IPR020084">
    <property type="entry name" value="NUDIX_hydrolase_CS"/>
</dbReference>
<comment type="cofactor">
    <cofactor evidence="2">
        <name>Mg(2+)</name>
        <dbReference type="ChEBI" id="CHEBI:18420"/>
    </cofactor>
</comment>
<dbReference type="GO" id="GO:0010945">
    <property type="term" value="F:coenzyme A diphosphatase activity"/>
    <property type="evidence" value="ECO:0007669"/>
    <property type="project" value="InterPro"/>
</dbReference>
<dbReference type="InterPro" id="IPR045121">
    <property type="entry name" value="CoAse"/>
</dbReference>
<dbReference type="AlphaFoldDB" id="A0A836CD75"/>
<keyword evidence="6" id="KW-0464">Manganese</keyword>
<name>A0A836CD75_9STRA</name>
<dbReference type="EMBL" id="JAFCMP010000445">
    <property type="protein sequence ID" value="KAG5179741.1"/>
    <property type="molecule type" value="Genomic_DNA"/>
</dbReference>
<accession>A0A836CD75</accession>
<evidence type="ECO:0000313" key="9">
    <source>
        <dbReference type="Proteomes" id="UP000664859"/>
    </source>
</evidence>
<keyword evidence="4 8" id="KW-0378">Hydrolase</keyword>
<dbReference type="PANTHER" id="PTHR12992:SF11">
    <property type="entry name" value="MITOCHONDRIAL COENZYME A DIPHOSPHATASE NUDT8"/>
    <property type="match status" value="1"/>
</dbReference>
<evidence type="ECO:0000256" key="6">
    <source>
        <dbReference type="ARBA" id="ARBA00023211"/>
    </source>
</evidence>
<dbReference type="Proteomes" id="UP000664859">
    <property type="component" value="Unassembled WGS sequence"/>
</dbReference>
<evidence type="ECO:0000313" key="8">
    <source>
        <dbReference type="EMBL" id="KAG5179741.1"/>
    </source>
</evidence>
<dbReference type="OrthoDB" id="206213at2759"/>
<feature type="domain" description="Nudix hydrolase" evidence="7">
    <location>
        <begin position="34"/>
        <end position="174"/>
    </location>
</feature>